<evidence type="ECO:0000313" key="2">
    <source>
        <dbReference type="EMBL" id="KKL66215.1"/>
    </source>
</evidence>
<gene>
    <name evidence="2" type="ORF">LCGC14_2147210</name>
</gene>
<keyword evidence="1" id="KW-1133">Transmembrane helix</keyword>
<evidence type="ECO:0000256" key="1">
    <source>
        <dbReference type="SAM" id="Phobius"/>
    </source>
</evidence>
<protein>
    <submittedName>
        <fullName evidence="2">Uncharacterized protein</fullName>
    </submittedName>
</protein>
<keyword evidence="1" id="KW-0812">Transmembrane</keyword>
<sequence>MGKGGAVLGIIGMILAAGAIGFAFVVWNGQNTTNSDIDALTDAFNDLEADFSNLTNVFNNLTQTIVVGIWEALDDNLDFVPHNSNDDWLIEFGDNRMNNTDYISVSNTNTRITLLKTGWYRIHLSVLLRTLDPNKQYYIILMKDGVSEIFIRYYDTPSTASSYHHIDSSVFVYSDGTNYIEINGVSYNDNAFSIGVDLYNQFKIEYIAT</sequence>
<dbReference type="EMBL" id="LAZR01027279">
    <property type="protein sequence ID" value="KKL66215.1"/>
    <property type="molecule type" value="Genomic_DNA"/>
</dbReference>
<keyword evidence="1" id="KW-0472">Membrane</keyword>
<feature type="transmembrane region" description="Helical" evidence="1">
    <location>
        <begin position="7"/>
        <end position="27"/>
    </location>
</feature>
<organism evidence="2">
    <name type="scientific">marine sediment metagenome</name>
    <dbReference type="NCBI Taxonomy" id="412755"/>
    <lineage>
        <taxon>unclassified sequences</taxon>
        <taxon>metagenomes</taxon>
        <taxon>ecological metagenomes</taxon>
    </lineage>
</organism>
<dbReference type="AlphaFoldDB" id="A0A0F9G9I4"/>
<comment type="caution">
    <text evidence="2">The sequence shown here is derived from an EMBL/GenBank/DDBJ whole genome shotgun (WGS) entry which is preliminary data.</text>
</comment>
<reference evidence="2" key="1">
    <citation type="journal article" date="2015" name="Nature">
        <title>Complex archaea that bridge the gap between prokaryotes and eukaryotes.</title>
        <authorList>
            <person name="Spang A."/>
            <person name="Saw J.H."/>
            <person name="Jorgensen S.L."/>
            <person name="Zaremba-Niedzwiedzka K."/>
            <person name="Martijn J."/>
            <person name="Lind A.E."/>
            <person name="van Eijk R."/>
            <person name="Schleper C."/>
            <person name="Guy L."/>
            <person name="Ettema T.J."/>
        </authorList>
    </citation>
    <scope>NUCLEOTIDE SEQUENCE</scope>
</reference>
<proteinExistence type="predicted"/>
<accession>A0A0F9G9I4</accession>
<name>A0A0F9G9I4_9ZZZZ</name>